<protein>
    <submittedName>
        <fullName evidence="3">Transposase</fullName>
    </submittedName>
</protein>
<organism evidence="3 4">
    <name type="scientific">Cellulomonas flavigena (strain ATCC 482 / DSM 20109 / BCRC 11376 / JCM 18109 / NBRC 3775 / NCIMB 8073 / NRS 134)</name>
    <dbReference type="NCBI Taxonomy" id="446466"/>
    <lineage>
        <taxon>Bacteria</taxon>
        <taxon>Bacillati</taxon>
        <taxon>Actinomycetota</taxon>
        <taxon>Actinomycetes</taxon>
        <taxon>Micrococcales</taxon>
        <taxon>Cellulomonadaceae</taxon>
        <taxon>Cellulomonas</taxon>
    </lineage>
</organism>
<dbReference type="PANTHER" id="PTHR46637">
    <property type="entry name" value="TIS1421-TRANSPOSASE PROTEIN A"/>
    <property type="match status" value="1"/>
</dbReference>
<dbReference type="NCBIfam" id="NF033580">
    <property type="entry name" value="transpos_IS5_3"/>
    <property type="match status" value="1"/>
</dbReference>
<accession>D5UBZ8</accession>
<feature type="region of interest" description="Disordered" evidence="1">
    <location>
        <begin position="109"/>
        <end position="130"/>
    </location>
</feature>
<dbReference type="AlphaFoldDB" id="D5UBZ8"/>
<dbReference type="Pfam" id="PF13340">
    <property type="entry name" value="DUF4096"/>
    <property type="match status" value="1"/>
</dbReference>
<feature type="domain" description="Insertion element IS402-like" evidence="2">
    <location>
        <begin position="7"/>
        <end position="78"/>
    </location>
</feature>
<dbReference type="HOGENOM" id="CLU_055261_2_2_11"/>
<dbReference type="EMBL" id="CP001964">
    <property type="protein sequence ID" value="ADG76157.1"/>
    <property type="molecule type" value="Genomic_DNA"/>
</dbReference>
<evidence type="ECO:0000256" key="1">
    <source>
        <dbReference type="SAM" id="MobiDB-lite"/>
    </source>
</evidence>
<dbReference type="Proteomes" id="UP000000849">
    <property type="component" value="Chromosome"/>
</dbReference>
<proteinExistence type="predicted"/>
<dbReference type="InterPro" id="IPR025161">
    <property type="entry name" value="IS402-like_dom"/>
</dbReference>
<dbReference type="PANTHER" id="PTHR46637:SF1">
    <property type="entry name" value="BLL5188 PROTEIN"/>
    <property type="match status" value="1"/>
</dbReference>
<evidence type="ECO:0000313" key="3">
    <source>
        <dbReference type="EMBL" id="ADG76157.1"/>
    </source>
</evidence>
<keyword evidence="4" id="KW-1185">Reference proteome</keyword>
<dbReference type="eggNOG" id="COG3293">
    <property type="taxonomic scope" value="Bacteria"/>
</dbReference>
<dbReference type="KEGG" id="cfl:Cfla_3276"/>
<name>D5UBZ8_CELFN</name>
<evidence type="ECO:0000259" key="2">
    <source>
        <dbReference type="Pfam" id="PF13340"/>
    </source>
</evidence>
<reference evidence="3 4" key="1">
    <citation type="journal article" date="2010" name="Stand. Genomic Sci.">
        <title>Complete genome sequence of Cellulomonas flavigena type strain (134).</title>
        <authorList>
            <person name="Abt B."/>
            <person name="Foster B."/>
            <person name="Lapidus A."/>
            <person name="Clum A."/>
            <person name="Sun H."/>
            <person name="Pukall R."/>
            <person name="Lucas S."/>
            <person name="Glavina Del Rio T."/>
            <person name="Nolan M."/>
            <person name="Tice H."/>
            <person name="Cheng J.F."/>
            <person name="Pitluck S."/>
            <person name="Liolios K."/>
            <person name="Ivanova N."/>
            <person name="Mavromatis K."/>
            <person name="Ovchinnikova G."/>
            <person name="Pati A."/>
            <person name="Goodwin L."/>
            <person name="Chen A."/>
            <person name="Palaniappan K."/>
            <person name="Land M."/>
            <person name="Hauser L."/>
            <person name="Chang Y.J."/>
            <person name="Jeffries C.D."/>
            <person name="Rohde M."/>
            <person name="Goker M."/>
            <person name="Woyke T."/>
            <person name="Bristow J."/>
            <person name="Eisen J.A."/>
            <person name="Markowitz V."/>
            <person name="Hugenholtz P."/>
            <person name="Kyrpides N.C."/>
            <person name="Klenk H.P."/>
        </authorList>
    </citation>
    <scope>NUCLEOTIDE SEQUENCE [LARGE SCALE GENOMIC DNA]</scope>
    <source>
        <strain evidence="4">ATCC 482 / DSM 20109 / BCRC 11376 / JCM 18109 / NBRC 3775 / NCIMB 8073 / NRS 134</strain>
    </source>
</reference>
<gene>
    <name evidence="3" type="ordered locus">Cfla_3276</name>
</gene>
<dbReference type="InterPro" id="IPR052909">
    <property type="entry name" value="Transposase_6_like"/>
</dbReference>
<dbReference type="STRING" id="446466.Cfla_3276"/>
<sequence>MTRAQELSDAQWERIAPLMPLVRGRSRPFRDHRQVVEGIVHRYRCGIAWRDLPERFGPWQTVWKRHARFSRDGTWDRILTAVLADADAAGDIDWAVSIDSTINRAHQHATTLPRVTGGTDESQESARRAG</sequence>
<evidence type="ECO:0000313" key="4">
    <source>
        <dbReference type="Proteomes" id="UP000000849"/>
    </source>
</evidence>